<feature type="domain" description="Reverse transcriptase" evidence="2">
    <location>
        <begin position="170"/>
        <end position="240"/>
    </location>
</feature>
<evidence type="ECO:0000259" key="2">
    <source>
        <dbReference type="Pfam" id="PF00078"/>
    </source>
</evidence>
<dbReference type="SUPFAM" id="SSF56672">
    <property type="entry name" value="DNA/RNA polymerases"/>
    <property type="match status" value="1"/>
</dbReference>
<accession>A0A5A7U4F0</accession>
<evidence type="ECO:0000256" key="1">
    <source>
        <dbReference type="SAM" id="SignalP"/>
    </source>
</evidence>
<dbReference type="InterPro" id="IPR000477">
    <property type="entry name" value="RT_dom"/>
</dbReference>
<protein>
    <submittedName>
        <fullName evidence="3">Peroxidase 64</fullName>
    </submittedName>
</protein>
<dbReference type="Gene3D" id="3.30.70.270">
    <property type="match status" value="1"/>
</dbReference>
<evidence type="ECO:0000313" key="4">
    <source>
        <dbReference type="Proteomes" id="UP000321393"/>
    </source>
</evidence>
<dbReference type="CDD" id="cd01647">
    <property type="entry name" value="RT_LTR"/>
    <property type="match status" value="1"/>
</dbReference>
<comment type="caution">
    <text evidence="3">The sequence shown here is derived from an EMBL/GenBank/DDBJ whole genome shotgun (WGS) entry which is preliminary data.</text>
</comment>
<dbReference type="GO" id="GO:0004601">
    <property type="term" value="F:peroxidase activity"/>
    <property type="evidence" value="ECO:0007669"/>
    <property type="project" value="UniProtKB-KW"/>
</dbReference>
<dbReference type="Proteomes" id="UP000321393">
    <property type="component" value="Unassembled WGS sequence"/>
</dbReference>
<dbReference type="InterPro" id="IPR043502">
    <property type="entry name" value="DNA/RNA_pol_sf"/>
</dbReference>
<dbReference type="AlphaFoldDB" id="A0A5A7U4F0"/>
<reference evidence="3 4" key="1">
    <citation type="submission" date="2019-08" db="EMBL/GenBank/DDBJ databases">
        <title>Draft genome sequences of two oriental melons (Cucumis melo L. var makuwa).</title>
        <authorList>
            <person name="Kwon S.-Y."/>
        </authorList>
    </citation>
    <scope>NUCLEOTIDE SEQUENCE [LARGE SCALE GENOMIC DNA]</scope>
    <source>
        <strain evidence="4">cv. SW 3</strain>
        <tissue evidence="3">Leaf</tissue>
    </source>
</reference>
<keyword evidence="1" id="KW-0732">Signal</keyword>
<dbReference type="Gene3D" id="3.10.10.10">
    <property type="entry name" value="HIV Type 1 Reverse Transcriptase, subunit A, domain 1"/>
    <property type="match status" value="1"/>
</dbReference>
<sequence>MWFGACIGLALPDSWGHWPSMTMTFMAGKTQVILKGDQSLTKAECSLKTISKTWEREDWGLLLEVENVKIDEDNEEESEREEEGEKSNLPMIPNLLKRFRGLFEMPKELPPRRAVDNRILTVDEQKPINVRPYKYGYIQKEEIEKLVSEMLQAGIIRSSRSSYSSPVLLVKKRDGGWRFCVNYRKLNQVTISDKFPIPIIEELLDELHGAEVFSKLDLRLGYHQIRMKEDIEKTEFYTYEGH</sequence>
<evidence type="ECO:0000313" key="3">
    <source>
        <dbReference type="EMBL" id="KAA0050702.1"/>
    </source>
</evidence>
<keyword evidence="3" id="KW-0560">Oxidoreductase</keyword>
<proteinExistence type="predicted"/>
<dbReference type="InterPro" id="IPR043128">
    <property type="entry name" value="Rev_trsase/Diguanyl_cyclase"/>
</dbReference>
<feature type="signal peptide" evidence="1">
    <location>
        <begin position="1"/>
        <end position="16"/>
    </location>
</feature>
<keyword evidence="3" id="KW-0575">Peroxidase</keyword>
<dbReference type="PANTHER" id="PTHR24559:SF450">
    <property type="entry name" value="RNA-DIRECTED DNA POLYMERASE HOMOLOG"/>
    <property type="match status" value="1"/>
</dbReference>
<name>A0A5A7U4F0_CUCMM</name>
<gene>
    <name evidence="3" type="ORF">E6C27_scaffold673G001910</name>
</gene>
<dbReference type="InterPro" id="IPR053134">
    <property type="entry name" value="RNA-dir_DNA_polymerase"/>
</dbReference>
<dbReference type="Pfam" id="PF00078">
    <property type="entry name" value="RVT_1"/>
    <property type="match status" value="1"/>
</dbReference>
<feature type="chain" id="PRO_5022730693" evidence="1">
    <location>
        <begin position="17"/>
        <end position="242"/>
    </location>
</feature>
<dbReference type="OrthoDB" id="3863715at2759"/>
<dbReference type="EMBL" id="SSTE01011804">
    <property type="protein sequence ID" value="KAA0050702.1"/>
    <property type="molecule type" value="Genomic_DNA"/>
</dbReference>
<organism evidence="3 4">
    <name type="scientific">Cucumis melo var. makuwa</name>
    <name type="common">Oriental melon</name>
    <dbReference type="NCBI Taxonomy" id="1194695"/>
    <lineage>
        <taxon>Eukaryota</taxon>
        <taxon>Viridiplantae</taxon>
        <taxon>Streptophyta</taxon>
        <taxon>Embryophyta</taxon>
        <taxon>Tracheophyta</taxon>
        <taxon>Spermatophyta</taxon>
        <taxon>Magnoliopsida</taxon>
        <taxon>eudicotyledons</taxon>
        <taxon>Gunneridae</taxon>
        <taxon>Pentapetalae</taxon>
        <taxon>rosids</taxon>
        <taxon>fabids</taxon>
        <taxon>Cucurbitales</taxon>
        <taxon>Cucurbitaceae</taxon>
        <taxon>Benincaseae</taxon>
        <taxon>Cucumis</taxon>
    </lineage>
</organism>
<dbReference type="PANTHER" id="PTHR24559">
    <property type="entry name" value="TRANSPOSON TY3-I GAG-POL POLYPROTEIN"/>
    <property type="match status" value="1"/>
</dbReference>